<comment type="similarity">
    <text evidence="2 12">Belongs to the HAK/KUP transporter (TC 2.A.72) family.</text>
</comment>
<feature type="transmembrane region" description="Helical" evidence="12">
    <location>
        <begin position="340"/>
        <end position="361"/>
    </location>
</feature>
<evidence type="ECO:0000256" key="8">
    <source>
        <dbReference type="ARBA" id="ARBA00022958"/>
    </source>
</evidence>
<evidence type="ECO:0000256" key="7">
    <source>
        <dbReference type="ARBA" id="ARBA00022847"/>
    </source>
</evidence>
<proteinExistence type="inferred from homology"/>
<feature type="domain" description="K+ potassium transporter C-terminal" evidence="14">
    <location>
        <begin position="475"/>
        <end position="624"/>
    </location>
</feature>
<organism evidence="15 16">
    <name type="scientific">Thauera terpenica 58Eu</name>
    <dbReference type="NCBI Taxonomy" id="1348657"/>
    <lineage>
        <taxon>Bacteria</taxon>
        <taxon>Pseudomonadati</taxon>
        <taxon>Pseudomonadota</taxon>
        <taxon>Betaproteobacteria</taxon>
        <taxon>Rhodocyclales</taxon>
        <taxon>Zoogloeaceae</taxon>
        <taxon>Thauera</taxon>
    </lineage>
</organism>
<keyword evidence="8 12" id="KW-0630">Potassium</keyword>
<comment type="catalytic activity">
    <reaction evidence="12">
        <text>K(+)(in) + H(+)(in) = K(+)(out) + H(+)(out)</text>
        <dbReference type="Rhea" id="RHEA:28490"/>
        <dbReference type="ChEBI" id="CHEBI:15378"/>
        <dbReference type="ChEBI" id="CHEBI:29103"/>
    </reaction>
</comment>
<keyword evidence="7 12" id="KW-0769">Symport</keyword>
<comment type="caution">
    <text evidence="15">The sequence shown here is derived from an EMBL/GenBank/DDBJ whole genome shotgun (WGS) entry which is preliminary data.</text>
</comment>
<feature type="transmembrane region" description="Helical" evidence="12">
    <location>
        <begin position="248"/>
        <end position="270"/>
    </location>
</feature>
<dbReference type="InterPro" id="IPR053951">
    <property type="entry name" value="K_trans_N"/>
</dbReference>
<dbReference type="GO" id="GO:0015079">
    <property type="term" value="F:potassium ion transmembrane transporter activity"/>
    <property type="evidence" value="ECO:0007669"/>
    <property type="project" value="UniProtKB-UniRule"/>
</dbReference>
<comment type="function">
    <text evidence="12">Transport of potassium into the cell. Likely operates as a K(+):H(+) symporter.</text>
</comment>
<dbReference type="GO" id="GO:0015293">
    <property type="term" value="F:symporter activity"/>
    <property type="evidence" value="ECO:0007669"/>
    <property type="project" value="UniProtKB-UniRule"/>
</dbReference>
<evidence type="ECO:0000256" key="5">
    <source>
        <dbReference type="ARBA" id="ARBA00022538"/>
    </source>
</evidence>
<evidence type="ECO:0000256" key="4">
    <source>
        <dbReference type="ARBA" id="ARBA00022475"/>
    </source>
</evidence>
<evidence type="ECO:0000256" key="3">
    <source>
        <dbReference type="ARBA" id="ARBA00022448"/>
    </source>
</evidence>
<feature type="transmembrane region" description="Helical" evidence="12">
    <location>
        <begin position="367"/>
        <end position="392"/>
    </location>
</feature>
<reference evidence="15 16" key="1">
    <citation type="submission" date="2013-06" db="EMBL/GenBank/DDBJ databases">
        <title>Draft genome sequence of Thauera terpenica.</title>
        <authorList>
            <person name="Liu B."/>
            <person name="Frostegard A.H."/>
            <person name="Shapleigh J.P."/>
        </authorList>
    </citation>
    <scope>NUCLEOTIDE SEQUENCE [LARGE SCALE GENOMIC DNA]</scope>
    <source>
        <strain evidence="15 16">58Eu</strain>
    </source>
</reference>
<dbReference type="Pfam" id="PF22776">
    <property type="entry name" value="K_trans_C"/>
    <property type="match status" value="1"/>
</dbReference>
<feature type="domain" description="K+ potassium transporter integral membrane" evidence="13">
    <location>
        <begin position="15"/>
        <end position="466"/>
    </location>
</feature>
<dbReference type="PATRIC" id="fig|1348657.5.peg.2171"/>
<evidence type="ECO:0000313" key="16">
    <source>
        <dbReference type="Proteomes" id="UP000015455"/>
    </source>
</evidence>
<dbReference type="GO" id="GO:0005886">
    <property type="term" value="C:plasma membrane"/>
    <property type="evidence" value="ECO:0007669"/>
    <property type="project" value="UniProtKB-SubCell"/>
</dbReference>
<dbReference type="InterPro" id="IPR003855">
    <property type="entry name" value="K+_transporter"/>
</dbReference>
<keyword evidence="6 12" id="KW-0812">Transmembrane</keyword>
<name>S9ZD56_9RHOO</name>
<dbReference type="eggNOG" id="COG3158">
    <property type="taxonomic scope" value="Bacteria"/>
</dbReference>
<feature type="transmembrane region" description="Helical" evidence="12">
    <location>
        <begin position="215"/>
        <end position="236"/>
    </location>
</feature>
<protein>
    <recommendedName>
        <fullName evidence="12">Probable potassium transport system protein Kup</fullName>
    </recommendedName>
</protein>
<dbReference type="Pfam" id="PF02705">
    <property type="entry name" value="K_trans"/>
    <property type="match status" value="1"/>
</dbReference>
<keyword evidence="9 12" id="KW-1133">Transmembrane helix</keyword>
<evidence type="ECO:0000259" key="13">
    <source>
        <dbReference type="Pfam" id="PF02705"/>
    </source>
</evidence>
<evidence type="ECO:0000256" key="12">
    <source>
        <dbReference type="HAMAP-Rule" id="MF_01522"/>
    </source>
</evidence>
<feature type="transmembrane region" description="Helical" evidence="12">
    <location>
        <begin position="51"/>
        <end position="72"/>
    </location>
</feature>
<feature type="transmembrane region" description="Helical" evidence="12">
    <location>
        <begin position="167"/>
        <end position="189"/>
    </location>
</feature>
<dbReference type="InterPro" id="IPR023051">
    <property type="entry name" value="Kup"/>
</dbReference>
<feature type="transmembrane region" description="Helical" evidence="12">
    <location>
        <begin position="101"/>
        <end position="122"/>
    </location>
</feature>
<keyword evidence="11 12" id="KW-0472">Membrane</keyword>
<evidence type="ECO:0000256" key="6">
    <source>
        <dbReference type="ARBA" id="ARBA00022692"/>
    </source>
</evidence>
<dbReference type="PANTHER" id="PTHR30540:SF79">
    <property type="entry name" value="LOW AFFINITY POTASSIUM TRANSPORT SYSTEM PROTEIN KUP"/>
    <property type="match status" value="1"/>
</dbReference>
<feature type="transmembrane region" description="Helical" evidence="12">
    <location>
        <begin position="426"/>
        <end position="443"/>
    </location>
</feature>
<gene>
    <name evidence="15" type="primary">trkD</name>
    <name evidence="12" type="synonym">kup</name>
    <name evidence="15" type="ORF">M622_03455</name>
</gene>
<keyword evidence="3 12" id="KW-0813">Transport</keyword>
<dbReference type="HAMAP" id="MF_01522">
    <property type="entry name" value="Kup"/>
    <property type="match status" value="1"/>
</dbReference>
<evidence type="ECO:0000256" key="1">
    <source>
        <dbReference type="ARBA" id="ARBA00004141"/>
    </source>
</evidence>
<keyword evidence="4 12" id="KW-1003">Cell membrane</keyword>
<feature type="transmembrane region" description="Helical" evidence="12">
    <location>
        <begin position="290"/>
        <end position="319"/>
    </location>
</feature>
<dbReference type="EMBL" id="ATJV01000059">
    <property type="protein sequence ID" value="EPZ15195.1"/>
    <property type="molecule type" value="Genomic_DNA"/>
</dbReference>
<keyword evidence="16" id="KW-1185">Reference proteome</keyword>
<dbReference type="AlphaFoldDB" id="S9ZD56"/>
<feature type="transmembrane region" description="Helical" evidence="12">
    <location>
        <begin position="399"/>
        <end position="420"/>
    </location>
</feature>
<sequence>MKRMHARRKALPALTLAASGVVFGDIGTSPLYALKEIFNGHHPIAVTPDNVLGVLSMVFWSIMVLVTLKYVLIMMRADNRGEGGSLALLALILERARSHRLAWLVSMLGIFAAALFFGDSMITPAISVLSAVEGIGILTPDLDEYVVPLTLAILTALFMIQRRGTAAVGLFFGPVMLCWFAVLALLGILEISRHPDVLVALNPAYAVNFTSEHTLLAFLALGSVVLAVTGGEALYTDMGHFGPLPIRLAWFGFVMPALVLNYFGQGALLLHDGAALESPFFHLGPSWALAPLLVLATLATVIASQAVISGAFSVARQAVQMGLLPRMLIVHTSGHEQGQIYVPFTNWTLYLAVSGLVLGFQNSSNLAAAYGIAVTGTMLIDTVLIAFVMVLLWRWNKLVVALLIGALIAVDLAFFAANAIKIPQGGWFPIVVGILSFTLLTTWRHGRALVMEEVSREGLPLDDFLDMVDEVHRVKGTAIFMTSSKNGVPSALLHNLKHNQVLHDRVVLLTVQTADTPYVSELERIYLHPLRQGFMRVVLRYGFMEDPDVPSALLQCSRFGESFDMMETSFYLSRESVIPRLSRGRITRWRGKLFALMSKNATSATDFFRIPANRVVELGTQLVI</sequence>
<evidence type="ECO:0000256" key="2">
    <source>
        <dbReference type="ARBA" id="ARBA00007019"/>
    </source>
</evidence>
<feature type="transmembrane region" description="Helical" evidence="12">
    <location>
        <begin position="142"/>
        <end position="160"/>
    </location>
</feature>
<dbReference type="Proteomes" id="UP000015455">
    <property type="component" value="Unassembled WGS sequence"/>
</dbReference>
<dbReference type="InterPro" id="IPR053952">
    <property type="entry name" value="K_trans_C"/>
</dbReference>
<accession>S9ZD56</accession>
<dbReference type="PANTHER" id="PTHR30540">
    <property type="entry name" value="OSMOTIC STRESS POTASSIUM TRANSPORTER"/>
    <property type="match status" value="1"/>
</dbReference>
<evidence type="ECO:0000256" key="9">
    <source>
        <dbReference type="ARBA" id="ARBA00022989"/>
    </source>
</evidence>
<keyword evidence="5 12" id="KW-0633">Potassium transport</keyword>
<comment type="subcellular location">
    <subcellularLocation>
        <location evidence="12">Cell membrane</location>
        <topology evidence="12">Multi-pass membrane protein</topology>
    </subcellularLocation>
    <subcellularLocation>
        <location evidence="1">Membrane</location>
        <topology evidence="1">Multi-pass membrane protein</topology>
    </subcellularLocation>
</comment>
<evidence type="ECO:0000256" key="10">
    <source>
        <dbReference type="ARBA" id="ARBA00023065"/>
    </source>
</evidence>
<evidence type="ECO:0000259" key="14">
    <source>
        <dbReference type="Pfam" id="PF22776"/>
    </source>
</evidence>
<evidence type="ECO:0000313" key="15">
    <source>
        <dbReference type="EMBL" id="EPZ15195.1"/>
    </source>
</evidence>
<keyword evidence="10 12" id="KW-0406">Ion transport</keyword>
<evidence type="ECO:0000256" key="11">
    <source>
        <dbReference type="ARBA" id="ARBA00023136"/>
    </source>
</evidence>